<keyword evidence="8" id="KW-0997">Cell inner membrane</keyword>
<keyword evidence="6 7" id="KW-0129">CBS domain</keyword>
<dbReference type="Pfam" id="PF00571">
    <property type="entry name" value="CBS"/>
    <property type="match status" value="2"/>
</dbReference>
<dbReference type="GO" id="GO:0006865">
    <property type="term" value="P:amino acid transport"/>
    <property type="evidence" value="ECO:0007669"/>
    <property type="project" value="UniProtKB-UniRule"/>
</dbReference>
<dbReference type="InterPro" id="IPR003439">
    <property type="entry name" value="ABC_transporter-like_ATP-bd"/>
</dbReference>
<evidence type="ECO:0000256" key="6">
    <source>
        <dbReference type="ARBA" id="ARBA00023122"/>
    </source>
</evidence>
<dbReference type="EC" id="7.6.2.9" evidence="8"/>
<name>A0A424YAP3_9FIRM</name>
<feature type="domain" description="CBS" evidence="10">
    <location>
        <begin position="279"/>
        <end position="336"/>
    </location>
</feature>
<evidence type="ECO:0000256" key="7">
    <source>
        <dbReference type="PROSITE-ProRule" id="PRU00703"/>
    </source>
</evidence>
<comment type="catalytic activity">
    <reaction evidence="8">
        <text>a quaternary ammonium(out) + ATP + H2O = a quaternary ammonium(in) + ADP + phosphate + H(+)</text>
        <dbReference type="Rhea" id="RHEA:11036"/>
        <dbReference type="ChEBI" id="CHEBI:15377"/>
        <dbReference type="ChEBI" id="CHEBI:15378"/>
        <dbReference type="ChEBI" id="CHEBI:30616"/>
        <dbReference type="ChEBI" id="CHEBI:35267"/>
        <dbReference type="ChEBI" id="CHEBI:43474"/>
        <dbReference type="ChEBI" id="CHEBI:456216"/>
    </reaction>
</comment>
<dbReference type="GO" id="GO:0006970">
    <property type="term" value="P:response to osmotic stress"/>
    <property type="evidence" value="ECO:0007669"/>
    <property type="project" value="UniProtKB-ARBA"/>
</dbReference>
<dbReference type="GO" id="GO:0031460">
    <property type="term" value="P:glycine betaine transport"/>
    <property type="evidence" value="ECO:0007669"/>
    <property type="project" value="InterPro"/>
</dbReference>
<proteinExistence type="inferred from homology"/>
<dbReference type="Pfam" id="PF00005">
    <property type="entry name" value="ABC_tran"/>
    <property type="match status" value="1"/>
</dbReference>
<dbReference type="FunFam" id="3.40.50.300:FF:000201">
    <property type="entry name" value="Glycine betaine/L-proline ABC transporter ATP-binding protein"/>
    <property type="match status" value="1"/>
</dbReference>
<dbReference type="GO" id="GO:0016887">
    <property type="term" value="F:ATP hydrolysis activity"/>
    <property type="evidence" value="ECO:0007669"/>
    <property type="project" value="UniProtKB-UniRule"/>
</dbReference>
<dbReference type="EMBL" id="QZAA01000239">
    <property type="protein sequence ID" value="RQD73720.1"/>
    <property type="molecule type" value="Genomic_DNA"/>
</dbReference>
<keyword evidence="8" id="KW-1003">Cell membrane</keyword>
<dbReference type="CDD" id="cd03294">
    <property type="entry name" value="ABC_Pro_Gly_Betaine"/>
    <property type="match status" value="1"/>
</dbReference>
<evidence type="ECO:0000256" key="8">
    <source>
        <dbReference type="RuleBase" id="RU369116"/>
    </source>
</evidence>
<evidence type="ECO:0000256" key="2">
    <source>
        <dbReference type="ARBA" id="ARBA00022448"/>
    </source>
</evidence>
<organism evidence="11 12">
    <name type="scientific">Candidatus Syntrophonatronum acetioxidans</name>
    <dbReference type="NCBI Taxonomy" id="1795816"/>
    <lineage>
        <taxon>Bacteria</taxon>
        <taxon>Bacillati</taxon>
        <taxon>Bacillota</taxon>
        <taxon>Clostridia</taxon>
        <taxon>Eubacteriales</taxon>
        <taxon>Syntrophomonadaceae</taxon>
        <taxon>Candidatus Syntrophonatronum</taxon>
    </lineage>
</organism>
<accession>A0A424YAP3</accession>
<keyword evidence="5" id="KW-0029">Amino-acid transport</keyword>
<keyword evidence="3 8" id="KW-0547">Nucleotide-binding</keyword>
<keyword evidence="8" id="KW-0472">Membrane</keyword>
<dbReference type="PROSITE" id="PS00211">
    <property type="entry name" value="ABC_TRANSPORTER_1"/>
    <property type="match status" value="1"/>
</dbReference>
<dbReference type="NCBIfam" id="TIGR01186">
    <property type="entry name" value="proV"/>
    <property type="match status" value="1"/>
</dbReference>
<comment type="subunit">
    <text evidence="8">The complex is probably composed of two ATP-binding proteins, two transmembrane proteins and a solute-binding protein.</text>
</comment>
<dbReference type="PROSITE" id="PS50893">
    <property type="entry name" value="ABC_TRANSPORTER_2"/>
    <property type="match status" value="1"/>
</dbReference>
<dbReference type="InterPro" id="IPR051921">
    <property type="entry name" value="ABC_osmolyte_uptake_ATP-bind"/>
</dbReference>
<dbReference type="PANTHER" id="PTHR43869:SF1">
    <property type="entry name" value="GLYCINE BETAINE_PROLINE BETAINE TRANSPORT SYSTEM ATP-BINDING PROTEIN PROV"/>
    <property type="match status" value="1"/>
</dbReference>
<protein>
    <recommendedName>
        <fullName evidence="8">Quaternary amine transport ATP-binding protein</fullName>
        <ecNumber evidence="8">7.6.2.9</ecNumber>
    </recommendedName>
</protein>
<dbReference type="GO" id="GO:0015418">
    <property type="term" value="F:ABC-type quaternary ammonium compound transporting activity"/>
    <property type="evidence" value="ECO:0007669"/>
    <property type="project" value="UniProtKB-EC"/>
</dbReference>
<gene>
    <name evidence="11" type="ORF">D5R97_08900</name>
</gene>
<evidence type="ECO:0000259" key="10">
    <source>
        <dbReference type="PROSITE" id="PS51371"/>
    </source>
</evidence>
<comment type="caution">
    <text evidence="11">The sequence shown here is derived from an EMBL/GenBank/DDBJ whole genome shotgun (WGS) entry which is preliminary data.</text>
</comment>
<evidence type="ECO:0000313" key="11">
    <source>
        <dbReference type="EMBL" id="RQD73720.1"/>
    </source>
</evidence>
<dbReference type="SUPFAM" id="SSF54631">
    <property type="entry name" value="CBS-domain pair"/>
    <property type="match status" value="1"/>
</dbReference>
<comment type="subcellular location">
    <subcellularLocation>
        <location evidence="8">Cell inner membrane</location>
        <topology evidence="8">Peripheral membrane protein</topology>
    </subcellularLocation>
</comment>
<dbReference type="GO" id="GO:0005524">
    <property type="term" value="F:ATP binding"/>
    <property type="evidence" value="ECO:0007669"/>
    <property type="project" value="UniProtKB-UniRule"/>
</dbReference>
<dbReference type="SMART" id="SM00382">
    <property type="entry name" value="AAA"/>
    <property type="match status" value="1"/>
</dbReference>
<dbReference type="Proteomes" id="UP000285138">
    <property type="component" value="Unassembled WGS sequence"/>
</dbReference>
<dbReference type="InterPro" id="IPR003593">
    <property type="entry name" value="AAA+_ATPase"/>
</dbReference>
<dbReference type="InterPro" id="IPR000644">
    <property type="entry name" value="CBS_dom"/>
</dbReference>
<comment type="similarity">
    <text evidence="1 8">Belongs to the ABC transporter superfamily.</text>
</comment>
<dbReference type="PANTHER" id="PTHR43869">
    <property type="entry name" value="GLYCINE BETAINE/PROLINE BETAINE TRANSPORT SYSTEM ATP-BINDING PROTEIN PROV"/>
    <property type="match status" value="1"/>
</dbReference>
<sequence>MAKITVENLSKIFGNNPEKAFALLEEGYTKDEVMEKTGQAVGVYNANFTVDEGEIFVIMGLSGSGKSTVIRCLNRLIDPTRGKIVIGDEEVSTMNEDQLREFRRHKQSMVFQRFALFPHRTVLENAAFGLEIQGLEKDKREKKAQEALELVGLKGWGGRYPDQLSGGMQQRVGLARCLAVDPEILFMDEAFSALDPLIRREMQDELLLLQEKVGKTIVFITHDLDEALKLGDRVAIMKDGVIVQLDTPENILTKPADEYVAKFVEDVDLSKVLTAEGVMKSPRTVAYPKDGPRVALRKMKEAGISGIFVINRKGQLMGYVNAEEAKEAADQGETDISNIIMEDIPTVAPDTTINELFETAASASTPYAVVDEEKVLKGIIVRGALLAGLVKEAVGNE</sequence>
<dbReference type="PROSITE" id="PS51371">
    <property type="entry name" value="CBS"/>
    <property type="match status" value="1"/>
</dbReference>
<evidence type="ECO:0000259" key="9">
    <source>
        <dbReference type="PROSITE" id="PS50893"/>
    </source>
</evidence>
<evidence type="ECO:0000256" key="5">
    <source>
        <dbReference type="ARBA" id="ARBA00022970"/>
    </source>
</evidence>
<dbReference type="InterPro" id="IPR017871">
    <property type="entry name" value="ABC_transporter-like_CS"/>
</dbReference>
<dbReference type="Gene3D" id="3.40.50.300">
    <property type="entry name" value="P-loop containing nucleotide triphosphate hydrolases"/>
    <property type="match status" value="1"/>
</dbReference>
<dbReference type="InterPro" id="IPR027417">
    <property type="entry name" value="P-loop_NTPase"/>
</dbReference>
<evidence type="ECO:0000256" key="4">
    <source>
        <dbReference type="ARBA" id="ARBA00022840"/>
    </source>
</evidence>
<dbReference type="InterPro" id="IPR046342">
    <property type="entry name" value="CBS_dom_sf"/>
</dbReference>
<dbReference type="InterPro" id="IPR005892">
    <property type="entry name" value="Gly-betaine_transp_ATP-bd"/>
</dbReference>
<dbReference type="SUPFAM" id="SSF52540">
    <property type="entry name" value="P-loop containing nucleoside triphosphate hydrolases"/>
    <property type="match status" value="1"/>
</dbReference>
<evidence type="ECO:0000256" key="1">
    <source>
        <dbReference type="ARBA" id="ARBA00005417"/>
    </source>
</evidence>
<evidence type="ECO:0000256" key="3">
    <source>
        <dbReference type="ARBA" id="ARBA00022741"/>
    </source>
</evidence>
<keyword evidence="4 8" id="KW-0067">ATP-binding</keyword>
<dbReference type="GO" id="GO:0005886">
    <property type="term" value="C:plasma membrane"/>
    <property type="evidence" value="ECO:0007669"/>
    <property type="project" value="UniProtKB-SubCell"/>
</dbReference>
<reference evidence="11 12" key="1">
    <citation type="submission" date="2018-08" db="EMBL/GenBank/DDBJ databases">
        <title>The metabolism and importance of syntrophic acetate oxidation coupled to methane or sulfide production in haloalkaline environments.</title>
        <authorList>
            <person name="Timmers P.H.A."/>
            <person name="Vavourakis C.D."/>
            <person name="Sorokin D.Y."/>
            <person name="Sinninghe Damste J.S."/>
            <person name="Muyzer G."/>
            <person name="Stams A.J.M."/>
            <person name="Plugge C.M."/>
        </authorList>
    </citation>
    <scope>NUCLEOTIDE SEQUENCE [LARGE SCALE GENOMIC DNA]</scope>
    <source>
        <strain evidence="11">MSAO_Bac1</strain>
    </source>
</reference>
<evidence type="ECO:0000313" key="12">
    <source>
        <dbReference type="Proteomes" id="UP000285138"/>
    </source>
</evidence>
<dbReference type="AlphaFoldDB" id="A0A424YAP3"/>
<feature type="domain" description="ABC transporter" evidence="9">
    <location>
        <begin position="28"/>
        <end position="264"/>
    </location>
</feature>
<dbReference type="Gene3D" id="3.10.580.10">
    <property type="entry name" value="CBS-domain"/>
    <property type="match status" value="1"/>
</dbReference>
<keyword evidence="2 8" id="KW-0813">Transport</keyword>